<feature type="region of interest" description="Disordered" evidence="2">
    <location>
        <begin position="1"/>
        <end position="251"/>
    </location>
</feature>
<gene>
    <name evidence="3" type="ORF">CSAL01_12574</name>
</gene>
<keyword evidence="4" id="KW-1185">Reference proteome</keyword>
<dbReference type="AlphaFoldDB" id="A0A135UJ73"/>
<dbReference type="Proteomes" id="UP000070121">
    <property type="component" value="Unassembled WGS sequence"/>
</dbReference>
<feature type="compositionally biased region" description="Low complexity" evidence="2">
    <location>
        <begin position="79"/>
        <end position="123"/>
    </location>
</feature>
<feature type="compositionally biased region" description="Polar residues" evidence="2">
    <location>
        <begin position="124"/>
        <end position="142"/>
    </location>
</feature>
<evidence type="ECO:0000313" key="3">
    <source>
        <dbReference type="EMBL" id="KXH60397.1"/>
    </source>
</evidence>
<feature type="compositionally biased region" description="Polar residues" evidence="2">
    <location>
        <begin position="168"/>
        <end position="178"/>
    </location>
</feature>
<feature type="compositionally biased region" description="Basic and acidic residues" evidence="2">
    <location>
        <begin position="198"/>
        <end position="212"/>
    </location>
</feature>
<dbReference type="EMBL" id="JFFI01001388">
    <property type="protein sequence ID" value="KXH60397.1"/>
    <property type="molecule type" value="Genomic_DNA"/>
</dbReference>
<reference evidence="3 4" key="1">
    <citation type="submission" date="2014-02" db="EMBL/GenBank/DDBJ databases">
        <title>The genome sequence of Colletotrichum salicis CBS 607.94.</title>
        <authorList>
            <person name="Baroncelli R."/>
            <person name="Thon M.R."/>
        </authorList>
    </citation>
    <scope>NUCLEOTIDE SEQUENCE [LARGE SCALE GENOMIC DNA]</scope>
    <source>
        <strain evidence="3 4">CBS 607.94</strain>
    </source>
</reference>
<feature type="coiled-coil region" evidence="1">
    <location>
        <begin position="420"/>
        <end position="461"/>
    </location>
</feature>
<keyword evidence="1" id="KW-0175">Coiled coil</keyword>
<evidence type="ECO:0000256" key="1">
    <source>
        <dbReference type="SAM" id="Coils"/>
    </source>
</evidence>
<organism evidence="3 4">
    <name type="scientific">Colletotrichum salicis</name>
    <dbReference type="NCBI Taxonomy" id="1209931"/>
    <lineage>
        <taxon>Eukaryota</taxon>
        <taxon>Fungi</taxon>
        <taxon>Dikarya</taxon>
        <taxon>Ascomycota</taxon>
        <taxon>Pezizomycotina</taxon>
        <taxon>Sordariomycetes</taxon>
        <taxon>Hypocreomycetidae</taxon>
        <taxon>Glomerellales</taxon>
        <taxon>Glomerellaceae</taxon>
        <taxon>Colletotrichum</taxon>
        <taxon>Colletotrichum acutatum species complex</taxon>
    </lineage>
</organism>
<dbReference type="OrthoDB" id="3918393at2759"/>
<comment type="caution">
    <text evidence="3">The sequence shown here is derived from an EMBL/GenBank/DDBJ whole genome shotgun (WGS) entry which is preliminary data.</text>
</comment>
<proteinExistence type="predicted"/>
<evidence type="ECO:0000256" key="2">
    <source>
        <dbReference type="SAM" id="MobiDB-lite"/>
    </source>
</evidence>
<feature type="compositionally biased region" description="Low complexity" evidence="2">
    <location>
        <begin position="179"/>
        <end position="197"/>
    </location>
</feature>
<feature type="coiled-coil region" evidence="1">
    <location>
        <begin position="272"/>
        <end position="341"/>
    </location>
</feature>
<protein>
    <recommendedName>
        <fullName evidence="5">SWI5-dependent HO expression protein 3</fullName>
    </recommendedName>
</protein>
<sequence length="502" mass="55888">MPSRLQKPNKHDKQRLPSNPPQVSVPDFDIPPQDFALASPDDLTLQEFGTGAIPLRCRSWKSRKGDHRADLEPPQDLDTSASTTSAKTSSSPTTTPSLHGPSSSRRTLAPPTTTTSSPSYFSRNVRNSSLNTRIDGNHQSTPSPSPSPRGAPKMVQTIRTVPSFEAASDTSSDAPSHTSAFSSSVNSNVSAVSMASNHQERTPGVKLKHDWPHGGNDNTIKIDSARREETPPVDDENAVPAPEGQGPGWDSTIGKAGLGKTGRVINKLVSDNESLKRDIQIERLRAEEAKQAAKLVEDKMERIISDYESRLLEASVTKTLLSRKERQVETLHANVELEKKRTADAKEKEHLWRSEMEKMRASSTKQVEDANTHAALMEGRYNAISSHWKDQGDEVQRAHLKLRSEIAGVVEERRRDDEKIAALRDLCDQQDGNIKELRRQKEEIQNKFDEYKAQQEFLLKDIKAGVAGRDAEQERLLEETRSTLAKLKWALNVKENVKDLLQ</sequence>
<evidence type="ECO:0008006" key="5">
    <source>
        <dbReference type="Google" id="ProtNLM"/>
    </source>
</evidence>
<evidence type="ECO:0000313" key="4">
    <source>
        <dbReference type="Proteomes" id="UP000070121"/>
    </source>
</evidence>
<accession>A0A135UJ73</accession>
<dbReference type="STRING" id="1209931.A0A135UJ73"/>
<name>A0A135UJ73_9PEZI</name>